<keyword evidence="4" id="KW-0805">Transcription regulation</keyword>
<dbReference type="PANTHER" id="PTHR12898">
    <property type="entry name" value="MEDIATOR OF RNA POLYMERASE II TRANSCRIPTION SUBUNIT 24"/>
    <property type="match status" value="1"/>
</dbReference>
<dbReference type="GO" id="GO:0016592">
    <property type="term" value="C:mediator complex"/>
    <property type="evidence" value="ECO:0007669"/>
    <property type="project" value="InterPro"/>
</dbReference>
<dbReference type="InterPro" id="IPR021429">
    <property type="entry name" value="Mediator_Med24"/>
</dbReference>
<organism evidence="11 12">
    <name type="scientific">Ditylenchus dipsaci</name>
    <dbReference type="NCBI Taxonomy" id="166011"/>
    <lineage>
        <taxon>Eukaryota</taxon>
        <taxon>Metazoa</taxon>
        <taxon>Ecdysozoa</taxon>
        <taxon>Nematoda</taxon>
        <taxon>Chromadorea</taxon>
        <taxon>Rhabditida</taxon>
        <taxon>Tylenchina</taxon>
        <taxon>Tylenchomorpha</taxon>
        <taxon>Sphaerularioidea</taxon>
        <taxon>Anguinidae</taxon>
        <taxon>Anguininae</taxon>
        <taxon>Ditylenchus</taxon>
    </lineage>
</organism>
<dbReference type="Proteomes" id="UP000887574">
    <property type="component" value="Unplaced"/>
</dbReference>
<evidence type="ECO:0000256" key="10">
    <source>
        <dbReference type="SAM" id="MobiDB-lite"/>
    </source>
</evidence>
<name>A0A915DXX5_9BILA</name>
<dbReference type="GO" id="GO:0060261">
    <property type="term" value="P:positive regulation of transcription initiation by RNA polymerase II"/>
    <property type="evidence" value="ECO:0007669"/>
    <property type="project" value="TreeGrafter"/>
</dbReference>
<dbReference type="Pfam" id="PF11277">
    <property type="entry name" value="Med24_N"/>
    <property type="match status" value="1"/>
</dbReference>
<keyword evidence="9" id="KW-0175">Coiled coil</keyword>
<evidence type="ECO:0000256" key="9">
    <source>
        <dbReference type="SAM" id="Coils"/>
    </source>
</evidence>
<evidence type="ECO:0000313" key="11">
    <source>
        <dbReference type="Proteomes" id="UP000887574"/>
    </source>
</evidence>
<feature type="region of interest" description="Disordered" evidence="10">
    <location>
        <begin position="849"/>
        <end position="912"/>
    </location>
</feature>
<feature type="compositionally biased region" description="Polar residues" evidence="10">
    <location>
        <begin position="881"/>
        <end position="900"/>
    </location>
</feature>
<dbReference type="GO" id="GO:0003712">
    <property type="term" value="F:transcription coregulator activity"/>
    <property type="evidence" value="ECO:0007669"/>
    <property type="project" value="TreeGrafter"/>
</dbReference>
<dbReference type="PANTHER" id="PTHR12898:SF1">
    <property type="entry name" value="MEDIATOR OF RNA POLYMERASE II TRANSCRIPTION SUBUNIT 24"/>
    <property type="match status" value="1"/>
</dbReference>
<keyword evidence="5" id="KW-0010">Activator</keyword>
<protein>
    <recommendedName>
        <fullName evidence="3">Mediator of RNA polymerase II transcription subunit 24</fullName>
    </recommendedName>
    <alternativeName>
        <fullName evidence="8">Mediator complex subunit 24</fullName>
    </alternativeName>
</protein>
<reference evidence="12" key="1">
    <citation type="submission" date="2022-11" db="UniProtKB">
        <authorList>
            <consortium name="WormBaseParasite"/>
        </authorList>
    </citation>
    <scope>IDENTIFICATION</scope>
</reference>
<dbReference type="WBParaSite" id="jg24119">
    <property type="protein sequence ID" value="jg24119"/>
    <property type="gene ID" value="jg24119"/>
</dbReference>
<dbReference type="AlphaFoldDB" id="A0A915DXX5"/>
<proteinExistence type="inferred from homology"/>
<evidence type="ECO:0000313" key="12">
    <source>
        <dbReference type="WBParaSite" id="jg24119"/>
    </source>
</evidence>
<evidence type="ECO:0000256" key="3">
    <source>
        <dbReference type="ARBA" id="ARBA00019693"/>
    </source>
</evidence>
<evidence type="ECO:0000256" key="8">
    <source>
        <dbReference type="ARBA" id="ARBA00031960"/>
    </source>
</evidence>
<evidence type="ECO:0000256" key="6">
    <source>
        <dbReference type="ARBA" id="ARBA00023163"/>
    </source>
</evidence>
<evidence type="ECO:0000256" key="1">
    <source>
        <dbReference type="ARBA" id="ARBA00004123"/>
    </source>
</evidence>
<evidence type="ECO:0000256" key="5">
    <source>
        <dbReference type="ARBA" id="ARBA00023159"/>
    </source>
</evidence>
<comment type="subcellular location">
    <subcellularLocation>
        <location evidence="1">Nucleus</location>
    </subcellularLocation>
</comment>
<keyword evidence="6" id="KW-0804">Transcription</keyword>
<evidence type="ECO:0000256" key="7">
    <source>
        <dbReference type="ARBA" id="ARBA00023242"/>
    </source>
</evidence>
<evidence type="ECO:0000256" key="4">
    <source>
        <dbReference type="ARBA" id="ARBA00023015"/>
    </source>
</evidence>
<keyword evidence="7" id="KW-0539">Nucleus</keyword>
<comment type="similarity">
    <text evidence="2">Belongs to the Mediator complex subunit 24 family.</text>
</comment>
<feature type="compositionally biased region" description="Polar residues" evidence="10">
    <location>
        <begin position="849"/>
        <end position="861"/>
    </location>
</feature>
<keyword evidence="11" id="KW-1185">Reference proteome</keyword>
<evidence type="ECO:0000256" key="2">
    <source>
        <dbReference type="ARBA" id="ARBA00007864"/>
    </source>
</evidence>
<feature type="compositionally biased region" description="Basic and acidic residues" evidence="10">
    <location>
        <begin position="901"/>
        <end position="912"/>
    </location>
</feature>
<accession>A0A915DXX5</accession>
<sequence>MVVVVPEKGRWFEHTLLECLRRKASSEEWLLALNDGLADNRLDQITLIQQCKKMVQYGSSLLCESSELLLEYLDILLGTQNIDTATYITSLTNFDRFERVVDVGLVVDKLLRFTQTVKCTYTSENECLLLCQTLYSVLKWMVDGIAKILNCSTKSGLKHSIDMVHKLVKAIACLRRNPFTGLMIALYFSMISDDLVPDQMPALVNTVKECSMQLQNQLNSTSFNQDSDADVVSCSKDLQQLCTTISEFSYPPSLNWQPYREDFIYKEFRPAILTLGSIFATFRVLKSDEEIANSFLVVGEILGMSRPQIIFDILRSGFLIQLETAAGQPEQRDREALADMFVYLKVPQILLKLVDQGVSRQDVFAALQRVSHSSTLLNELDSKKCDNTFHYIILELKQTEVLQEQQFLQLVANRKQGLEQKPELLELLSNKFGQQEVGPNDCSPNAIRRNQCGHSVLCFCADGDLSAFSSKLASINSQTERATSNDPEEAKNRYVYMDMRLEELVGEHVGAAFCRWTENYFLNLDKGEPMPVDAHLKQNFLGQMSLLKNCKPFWNDSWDFATLIDHVPLIGDILLDEYKKEHQNESEIHNILSTFNHMTCMMLCLVQWLETQPQSSARQAFAKSLRNFGNTRAQECSERLHKSKKEAQEGIRKESSIQDSDDHRWLYTMLTSSLVINFAQRKLPSIYQTEVPEENTLKEAFLYANQQSWASPDVIAHINRCNKSMQQGTWCKCWMTQMLKSWASDEMEMASELCLSAALTNDVPCLLQITRQLVEYVLYDFNSSSRENSLSSSATVLAKMLVRVLILLLWAEDRRKMRERLKAQRNQFSRKRKQLDSFQKEELKVNTQEDWLGSKANSQSSEKSRKPSDTIAEGGVDMKASNKQNTMCDDNQSGGLSKSTDQQKTKDRCWPL</sequence>
<feature type="coiled-coil region" evidence="9">
    <location>
        <begin position="814"/>
        <end position="841"/>
    </location>
</feature>